<dbReference type="Pfam" id="PF03412">
    <property type="entry name" value="Peptidase_C39"/>
    <property type="match status" value="1"/>
</dbReference>
<comment type="caution">
    <text evidence="3">The sequence shown here is derived from an EMBL/GenBank/DDBJ whole genome shotgun (WGS) entry which is preliminary data.</text>
</comment>
<dbReference type="Gene3D" id="6.10.250.3150">
    <property type="match status" value="1"/>
</dbReference>
<dbReference type="PROSITE" id="PS50990">
    <property type="entry name" value="PEPTIDASE_C39"/>
    <property type="match status" value="1"/>
</dbReference>
<dbReference type="AlphaFoldDB" id="A0A1F7WUM2"/>
<organism evidence="3 4">
    <name type="scientific">Candidatus Woesebacteria bacterium GWB1_43_5</name>
    <dbReference type="NCBI Taxonomy" id="1802474"/>
    <lineage>
        <taxon>Bacteria</taxon>
        <taxon>Candidatus Woeseibacteriota</taxon>
    </lineage>
</organism>
<dbReference type="GO" id="GO:0006508">
    <property type="term" value="P:proteolysis"/>
    <property type="evidence" value="ECO:0007669"/>
    <property type="project" value="InterPro"/>
</dbReference>
<gene>
    <name evidence="3" type="ORF">A2125_01090</name>
</gene>
<evidence type="ECO:0000259" key="2">
    <source>
        <dbReference type="PROSITE" id="PS50990"/>
    </source>
</evidence>
<dbReference type="GO" id="GO:0016020">
    <property type="term" value="C:membrane"/>
    <property type="evidence" value="ECO:0007669"/>
    <property type="project" value="InterPro"/>
</dbReference>
<evidence type="ECO:0000313" key="4">
    <source>
        <dbReference type="Proteomes" id="UP000178812"/>
    </source>
</evidence>
<accession>A0A1F7WUM2</accession>
<dbReference type="InterPro" id="IPR005074">
    <property type="entry name" value="Peptidase_C39"/>
</dbReference>
<dbReference type="Gene3D" id="3.90.70.10">
    <property type="entry name" value="Cysteine proteinases"/>
    <property type="match status" value="1"/>
</dbReference>
<dbReference type="GO" id="GO:0005524">
    <property type="term" value="F:ATP binding"/>
    <property type="evidence" value="ECO:0007669"/>
    <property type="project" value="InterPro"/>
</dbReference>
<name>A0A1F7WUM2_9BACT</name>
<feature type="coiled-coil region" evidence="1">
    <location>
        <begin position="23"/>
        <end position="78"/>
    </location>
</feature>
<reference evidence="3 4" key="1">
    <citation type="journal article" date="2016" name="Nat. Commun.">
        <title>Thousands of microbial genomes shed light on interconnected biogeochemical processes in an aquifer system.</title>
        <authorList>
            <person name="Anantharaman K."/>
            <person name="Brown C.T."/>
            <person name="Hug L.A."/>
            <person name="Sharon I."/>
            <person name="Castelle C.J."/>
            <person name="Probst A.J."/>
            <person name="Thomas B.C."/>
            <person name="Singh A."/>
            <person name="Wilkins M.J."/>
            <person name="Karaoz U."/>
            <person name="Brodie E.L."/>
            <person name="Williams K.H."/>
            <person name="Hubbard S.S."/>
            <person name="Banfield J.F."/>
        </authorList>
    </citation>
    <scope>NUCLEOTIDE SEQUENCE [LARGE SCALE GENOMIC DNA]</scope>
</reference>
<keyword evidence="1" id="KW-0175">Coiled coil</keyword>
<feature type="domain" description="Peptidase C39" evidence="2">
    <location>
        <begin position="257"/>
        <end position="381"/>
    </location>
</feature>
<feature type="coiled-coil region" evidence="1">
    <location>
        <begin position="147"/>
        <end position="184"/>
    </location>
</feature>
<sequence length="384" mass="42578">MNKLKRLVLVCFLILSAFSLFKGSVLADRIEELQSQIDQYQKELVRLGSQSNTLKNQIAQFDAQIRLTELKISQTEEKIGLLGGRIDSLEVSLQSLTKAFSERVVETYKMTRLGDAAVYIVSAPDLSKALLRYNYLQRIQNADRDLLIRLQKAQDTYKEQKSSLEDLQENLEKQRSNLAGQKAAKSSLLTVTKNDERRYQQLLSQAKSELAAFSRFAASQGGATILTNQTKCDGWGCYYNQRDSLWGNIGLGGSPYSVAEYGCLVSSVSMLANHYGRDIKPGDIAVVSSAFVPGTGYLYHSFSVKGVGVTISAVSKSQLDSELAAGRPVIAGLYSGPDHFIVILRKEGNNYIMHDPFLENGASRPLSDKYSINDISTLRLVQFN</sequence>
<evidence type="ECO:0000313" key="3">
    <source>
        <dbReference type="EMBL" id="OGM05765.1"/>
    </source>
</evidence>
<dbReference type="GO" id="GO:0008233">
    <property type="term" value="F:peptidase activity"/>
    <property type="evidence" value="ECO:0007669"/>
    <property type="project" value="InterPro"/>
</dbReference>
<dbReference type="Proteomes" id="UP000178812">
    <property type="component" value="Unassembled WGS sequence"/>
</dbReference>
<proteinExistence type="predicted"/>
<protein>
    <recommendedName>
        <fullName evidence="2">Peptidase C39 domain-containing protein</fullName>
    </recommendedName>
</protein>
<evidence type="ECO:0000256" key="1">
    <source>
        <dbReference type="SAM" id="Coils"/>
    </source>
</evidence>
<dbReference type="EMBL" id="MGFM01000022">
    <property type="protein sequence ID" value="OGM05765.1"/>
    <property type="molecule type" value="Genomic_DNA"/>
</dbReference>